<name>A0A923RRG7_9FIRM</name>
<keyword evidence="1" id="KW-0812">Transmembrane</keyword>
<evidence type="ECO:0000313" key="3">
    <source>
        <dbReference type="Proteomes" id="UP000652477"/>
    </source>
</evidence>
<organism evidence="2 3">
    <name type="scientific">Mediterraneibacter hominis</name>
    <dbReference type="NCBI Taxonomy" id="2763054"/>
    <lineage>
        <taxon>Bacteria</taxon>
        <taxon>Bacillati</taxon>
        <taxon>Bacillota</taxon>
        <taxon>Clostridia</taxon>
        <taxon>Lachnospirales</taxon>
        <taxon>Lachnospiraceae</taxon>
        <taxon>Mediterraneibacter</taxon>
    </lineage>
</organism>
<dbReference type="EMBL" id="JACOPF010000001">
    <property type="protein sequence ID" value="MBC5688367.1"/>
    <property type="molecule type" value="Genomic_DNA"/>
</dbReference>
<feature type="transmembrane region" description="Helical" evidence="1">
    <location>
        <begin position="21"/>
        <end position="45"/>
    </location>
</feature>
<keyword evidence="1" id="KW-1133">Transmembrane helix</keyword>
<reference evidence="2" key="1">
    <citation type="submission" date="2020-08" db="EMBL/GenBank/DDBJ databases">
        <title>Genome public.</title>
        <authorList>
            <person name="Liu C."/>
            <person name="Sun Q."/>
        </authorList>
    </citation>
    <scope>NUCLEOTIDE SEQUENCE</scope>
    <source>
        <strain evidence="2">NSJ-55</strain>
    </source>
</reference>
<dbReference type="AlphaFoldDB" id="A0A923RRG7"/>
<gene>
    <name evidence="2" type="ORF">H8S37_05420</name>
</gene>
<comment type="caution">
    <text evidence="2">The sequence shown here is derived from an EMBL/GenBank/DDBJ whole genome shotgun (WGS) entry which is preliminary data.</text>
</comment>
<feature type="transmembrane region" description="Helical" evidence="1">
    <location>
        <begin position="122"/>
        <end position="146"/>
    </location>
</feature>
<dbReference type="RefSeq" id="WP_186874986.1">
    <property type="nucleotide sequence ID" value="NZ_JACOPF010000001.1"/>
</dbReference>
<proteinExistence type="predicted"/>
<sequence>MLNKKEKSIIRIYEQPVLPALARILFWMMLILLIAMLAADVSSFIRYGTEMEAGHLFYNICITGVGEWFICCIFLVPVCMLGMRQNEKIYRKRREEDGITVEGEEEREREKRTVRRQNETYLLYRKVCLIGLAVWMLLFAAALLFYA</sequence>
<feature type="transmembrane region" description="Helical" evidence="1">
    <location>
        <begin position="57"/>
        <end position="83"/>
    </location>
</feature>
<accession>A0A923RRG7</accession>
<protein>
    <submittedName>
        <fullName evidence="2">Uncharacterized protein</fullName>
    </submittedName>
</protein>
<dbReference type="Proteomes" id="UP000652477">
    <property type="component" value="Unassembled WGS sequence"/>
</dbReference>
<evidence type="ECO:0000256" key="1">
    <source>
        <dbReference type="SAM" id="Phobius"/>
    </source>
</evidence>
<evidence type="ECO:0000313" key="2">
    <source>
        <dbReference type="EMBL" id="MBC5688367.1"/>
    </source>
</evidence>
<keyword evidence="1" id="KW-0472">Membrane</keyword>
<keyword evidence="3" id="KW-1185">Reference proteome</keyword>